<keyword evidence="2" id="KW-0472">Membrane</keyword>
<keyword evidence="2" id="KW-1133">Transmembrane helix</keyword>
<dbReference type="AlphaFoldDB" id="A0A841G2A7"/>
<evidence type="ECO:0008006" key="5">
    <source>
        <dbReference type="Google" id="ProtNLM"/>
    </source>
</evidence>
<evidence type="ECO:0000313" key="3">
    <source>
        <dbReference type="EMBL" id="MBB6039902.1"/>
    </source>
</evidence>
<feature type="compositionally biased region" description="Pro residues" evidence="1">
    <location>
        <begin position="1"/>
        <end position="47"/>
    </location>
</feature>
<name>A0A841G2A7_9ACTN</name>
<keyword evidence="4" id="KW-1185">Reference proteome</keyword>
<organism evidence="3 4">
    <name type="scientific">Phytomonospora endophytica</name>
    <dbReference type="NCBI Taxonomy" id="714109"/>
    <lineage>
        <taxon>Bacteria</taxon>
        <taxon>Bacillati</taxon>
        <taxon>Actinomycetota</taxon>
        <taxon>Actinomycetes</taxon>
        <taxon>Micromonosporales</taxon>
        <taxon>Micromonosporaceae</taxon>
        <taxon>Phytomonospora</taxon>
    </lineage>
</organism>
<dbReference type="EMBL" id="JACHGT010000027">
    <property type="protein sequence ID" value="MBB6039902.1"/>
    <property type="molecule type" value="Genomic_DNA"/>
</dbReference>
<gene>
    <name evidence="3" type="ORF">HNR73_007801</name>
</gene>
<evidence type="ECO:0000256" key="1">
    <source>
        <dbReference type="SAM" id="MobiDB-lite"/>
    </source>
</evidence>
<sequence>MSHPLPPQQPGHHVPPPGHGPGPAGFPPGMVGPPGMPPPPGMGPRPIPPKKKHTGLIVGIVAGVLAVCCLGGFGGWYAFLGGDEVVDEMTAGEPGYPQAYAAQVPPAAPANATYGAGTIGGGGLCQHADTLRIGYVLSVERTDDTTSDYGDSDGFECRVTLSNTDEYYDKGTTGEFSLRVQIFDEASRAAQDFETNSGLFSTTLPSDGLELPALVFDATDDQASRRTLVQVLDGNMLMTAEFEVQTAAVPVEVLRGVSVDTINEVFPLLTP</sequence>
<feature type="region of interest" description="Disordered" evidence="1">
    <location>
        <begin position="1"/>
        <end position="48"/>
    </location>
</feature>
<comment type="caution">
    <text evidence="3">The sequence shown here is derived from an EMBL/GenBank/DDBJ whole genome shotgun (WGS) entry which is preliminary data.</text>
</comment>
<dbReference type="Proteomes" id="UP000548476">
    <property type="component" value="Unassembled WGS sequence"/>
</dbReference>
<proteinExistence type="predicted"/>
<accession>A0A841G2A7</accession>
<evidence type="ECO:0000256" key="2">
    <source>
        <dbReference type="SAM" id="Phobius"/>
    </source>
</evidence>
<dbReference type="RefSeq" id="WP_184792980.1">
    <property type="nucleotide sequence ID" value="NZ_BONT01000103.1"/>
</dbReference>
<protein>
    <recommendedName>
        <fullName evidence="5">DUF4352 domain-containing protein</fullName>
    </recommendedName>
</protein>
<keyword evidence="2" id="KW-0812">Transmembrane</keyword>
<feature type="transmembrane region" description="Helical" evidence="2">
    <location>
        <begin position="55"/>
        <end position="79"/>
    </location>
</feature>
<evidence type="ECO:0000313" key="4">
    <source>
        <dbReference type="Proteomes" id="UP000548476"/>
    </source>
</evidence>
<reference evidence="3 4" key="1">
    <citation type="submission" date="2020-08" db="EMBL/GenBank/DDBJ databases">
        <title>Genomic Encyclopedia of Type Strains, Phase IV (KMG-IV): sequencing the most valuable type-strain genomes for metagenomic binning, comparative biology and taxonomic classification.</title>
        <authorList>
            <person name="Goeker M."/>
        </authorList>
    </citation>
    <scope>NUCLEOTIDE SEQUENCE [LARGE SCALE GENOMIC DNA]</scope>
    <source>
        <strain evidence="3 4">YIM 65646</strain>
    </source>
</reference>